<dbReference type="GO" id="GO:0005829">
    <property type="term" value="C:cytosol"/>
    <property type="evidence" value="ECO:0007669"/>
    <property type="project" value="TreeGrafter"/>
</dbReference>
<name>A0A5N0TD92_9MICO</name>
<dbReference type="PANTHER" id="PTHR12215">
    <property type="entry name" value="PHOSPHOPANTETHEINE TRANSFERASE"/>
    <property type="match status" value="1"/>
</dbReference>
<dbReference type="PANTHER" id="PTHR12215:SF10">
    <property type="entry name" value="L-AMINOADIPATE-SEMIALDEHYDE DEHYDROGENASE-PHOSPHOPANTETHEINYL TRANSFERASE"/>
    <property type="match status" value="1"/>
</dbReference>
<dbReference type="InterPro" id="IPR050559">
    <property type="entry name" value="P-Pant_transferase_sf"/>
</dbReference>
<evidence type="ECO:0000256" key="2">
    <source>
        <dbReference type="ARBA" id="ARBA00022679"/>
    </source>
</evidence>
<proteinExistence type="inferred from homology"/>
<feature type="domain" description="4'-phosphopantetheinyl transferase" evidence="3">
    <location>
        <begin position="88"/>
        <end position="158"/>
    </location>
</feature>
<dbReference type="EMBL" id="VYUY01000013">
    <property type="protein sequence ID" value="KAA9132920.1"/>
    <property type="molecule type" value="Genomic_DNA"/>
</dbReference>
<dbReference type="SUPFAM" id="SSF56214">
    <property type="entry name" value="4'-phosphopantetheinyl transferase"/>
    <property type="match status" value="1"/>
</dbReference>
<dbReference type="GO" id="GO:0019878">
    <property type="term" value="P:lysine biosynthetic process via aminoadipic acid"/>
    <property type="evidence" value="ECO:0007669"/>
    <property type="project" value="TreeGrafter"/>
</dbReference>
<evidence type="ECO:0000313" key="4">
    <source>
        <dbReference type="EMBL" id="KAA9132920.1"/>
    </source>
</evidence>
<comment type="similarity">
    <text evidence="1">Belongs to the P-Pant transferase superfamily. Gsp/Sfp/HetI/AcpT family.</text>
</comment>
<dbReference type="RefSeq" id="WP_150893623.1">
    <property type="nucleotide sequence ID" value="NZ_VYUY01000013.1"/>
</dbReference>
<sequence length="221" mass="22964">MRAVDGVWHVLGRTLHWRLGRCPGGRGGASATAYRWVEEVVTARALFEWAGYAPQDGGKPRFAATPDADFSVAHSGDVVLVAVGTGVQVGADVEAAPFAAFDSPALTRRMCTGAETAALRAVPAPDRADAAASLWTAKEAFVKALGEGLRRDVRTVPVGLSAVDLRPAGVARAIGHLAAQVGDVVHLARLAVERGEVRLEPRPVPVRASLPASDALLGSPA</sequence>
<dbReference type="Proteomes" id="UP000326838">
    <property type="component" value="Unassembled WGS sequence"/>
</dbReference>
<keyword evidence="2 4" id="KW-0808">Transferase</keyword>
<dbReference type="InterPro" id="IPR008278">
    <property type="entry name" value="4-PPantetheinyl_Trfase_dom"/>
</dbReference>
<dbReference type="Gene3D" id="3.90.470.20">
    <property type="entry name" value="4'-phosphopantetheinyl transferase domain"/>
    <property type="match status" value="1"/>
</dbReference>
<protein>
    <submittedName>
        <fullName evidence="4">4'-phosphopantetheinyl transferase superfamily protein</fullName>
    </submittedName>
</protein>
<dbReference type="GO" id="GO:0000287">
    <property type="term" value="F:magnesium ion binding"/>
    <property type="evidence" value="ECO:0007669"/>
    <property type="project" value="InterPro"/>
</dbReference>
<evidence type="ECO:0000259" key="3">
    <source>
        <dbReference type="Pfam" id="PF01648"/>
    </source>
</evidence>
<dbReference type="GO" id="GO:0008897">
    <property type="term" value="F:holo-[acyl-carrier-protein] synthase activity"/>
    <property type="evidence" value="ECO:0007669"/>
    <property type="project" value="InterPro"/>
</dbReference>
<dbReference type="Pfam" id="PF01648">
    <property type="entry name" value="ACPS"/>
    <property type="match status" value="1"/>
</dbReference>
<reference evidence="5" key="1">
    <citation type="submission" date="2019-09" db="EMBL/GenBank/DDBJ databases">
        <title>Mumia zhuanghuii sp. nov. isolated from the intestinal contents of plateau pika (Ochotona curzoniae) in the Qinghai-Tibet plateau of China.</title>
        <authorList>
            <person name="Tian Z."/>
        </authorList>
    </citation>
    <scope>NUCLEOTIDE SEQUENCE [LARGE SCALE GENOMIC DNA]</scope>
    <source>
        <strain evidence="5">L-033</strain>
    </source>
</reference>
<gene>
    <name evidence="4" type="ORF">F6B40_10070</name>
</gene>
<accession>A0A5N0TD92</accession>
<dbReference type="AlphaFoldDB" id="A0A5N0TD92"/>
<keyword evidence="5" id="KW-1185">Reference proteome</keyword>
<evidence type="ECO:0000313" key="5">
    <source>
        <dbReference type="Proteomes" id="UP000326838"/>
    </source>
</evidence>
<organism evidence="4 5">
    <name type="scientific">Microbacterium caowuchunii</name>
    <dbReference type="NCBI Taxonomy" id="2614638"/>
    <lineage>
        <taxon>Bacteria</taxon>
        <taxon>Bacillati</taxon>
        <taxon>Actinomycetota</taxon>
        <taxon>Actinomycetes</taxon>
        <taxon>Micrococcales</taxon>
        <taxon>Microbacteriaceae</taxon>
        <taxon>Microbacterium</taxon>
    </lineage>
</organism>
<comment type="caution">
    <text evidence="4">The sequence shown here is derived from an EMBL/GenBank/DDBJ whole genome shotgun (WGS) entry which is preliminary data.</text>
</comment>
<evidence type="ECO:0000256" key="1">
    <source>
        <dbReference type="ARBA" id="ARBA00010990"/>
    </source>
</evidence>
<dbReference type="InterPro" id="IPR037143">
    <property type="entry name" value="4-PPantetheinyl_Trfase_dom_sf"/>
</dbReference>